<dbReference type="InterPro" id="IPR038725">
    <property type="entry name" value="YdaG_split_barrel_FMN-bd"/>
</dbReference>
<dbReference type="Proteomes" id="UP000644548">
    <property type="component" value="Unassembled WGS sequence"/>
</dbReference>
<proteinExistence type="predicted"/>
<accession>A0ABQ2RZP3</accession>
<dbReference type="InterPro" id="IPR052917">
    <property type="entry name" value="Stress-Dev_Protein"/>
</dbReference>
<name>A0ABQ2RZP3_9DEIO</name>
<reference evidence="3" key="1">
    <citation type="journal article" date="2019" name="Int. J. Syst. Evol. Microbiol.">
        <title>The Global Catalogue of Microorganisms (GCM) 10K type strain sequencing project: providing services to taxonomists for standard genome sequencing and annotation.</title>
        <authorList>
            <consortium name="The Broad Institute Genomics Platform"/>
            <consortium name="The Broad Institute Genome Sequencing Center for Infectious Disease"/>
            <person name="Wu L."/>
            <person name="Ma J."/>
        </authorList>
    </citation>
    <scope>NUCLEOTIDE SEQUENCE [LARGE SCALE GENOMIC DNA]</scope>
    <source>
        <strain evidence="3">JCM 31405</strain>
    </source>
</reference>
<gene>
    <name evidence="2" type="ORF">GCM10008960_08990</name>
</gene>
<dbReference type="EMBL" id="BMQN01000001">
    <property type="protein sequence ID" value="GGR84145.1"/>
    <property type="molecule type" value="Genomic_DNA"/>
</dbReference>
<sequence>MTQQSNEGVQELSKLIHGVKFAMLTVQNADGHLHAHPMTTQEVEFDGDIWFIGGKDTAQVAAMRQHPQVNVSYSRPDKGVYVSVNGTAELVEDREKLDALWSDMYKAYFPEGKEDPNIQLIRISANGAEYWEGEGKVRSLIEIARGMIKGEEAHPGKNETVNL</sequence>
<organism evidence="2 3">
    <name type="scientific">Deinococcus sedimenti</name>
    <dbReference type="NCBI Taxonomy" id="1867090"/>
    <lineage>
        <taxon>Bacteria</taxon>
        <taxon>Thermotogati</taxon>
        <taxon>Deinococcota</taxon>
        <taxon>Deinococci</taxon>
        <taxon>Deinococcales</taxon>
        <taxon>Deinococcaceae</taxon>
        <taxon>Deinococcus</taxon>
    </lineage>
</organism>
<keyword evidence="3" id="KW-1185">Reference proteome</keyword>
<comment type="caution">
    <text evidence="2">The sequence shown here is derived from an EMBL/GenBank/DDBJ whole genome shotgun (WGS) entry which is preliminary data.</text>
</comment>
<evidence type="ECO:0000259" key="1">
    <source>
        <dbReference type="Pfam" id="PF16242"/>
    </source>
</evidence>
<dbReference type="Pfam" id="PF16242">
    <property type="entry name" value="Pyrid_ox_like"/>
    <property type="match status" value="1"/>
</dbReference>
<evidence type="ECO:0000313" key="2">
    <source>
        <dbReference type="EMBL" id="GGR84145.1"/>
    </source>
</evidence>
<feature type="domain" description="General stress protein FMN-binding split barrel" evidence="1">
    <location>
        <begin position="9"/>
        <end position="152"/>
    </location>
</feature>
<dbReference type="SUPFAM" id="SSF50475">
    <property type="entry name" value="FMN-binding split barrel"/>
    <property type="match status" value="1"/>
</dbReference>
<dbReference type="PANTHER" id="PTHR34818">
    <property type="entry name" value="PROTEIN BLI-3"/>
    <property type="match status" value="1"/>
</dbReference>
<protein>
    <submittedName>
        <fullName evidence="2">General stress protein</fullName>
    </submittedName>
</protein>
<evidence type="ECO:0000313" key="3">
    <source>
        <dbReference type="Proteomes" id="UP000644548"/>
    </source>
</evidence>
<dbReference type="Gene3D" id="2.30.110.10">
    <property type="entry name" value="Electron Transport, Fmn-binding Protein, Chain A"/>
    <property type="match status" value="1"/>
</dbReference>
<dbReference type="InterPro" id="IPR012349">
    <property type="entry name" value="Split_barrel_FMN-bd"/>
</dbReference>
<dbReference type="PANTHER" id="PTHR34818:SF1">
    <property type="entry name" value="PROTEIN BLI-3"/>
    <property type="match status" value="1"/>
</dbReference>
<dbReference type="RefSeq" id="WP_189071901.1">
    <property type="nucleotide sequence ID" value="NZ_BMQN01000001.1"/>
</dbReference>